<evidence type="ECO:0000313" key="2">
    <source>
        <dbReference type="EMBL" id="KAE9399466.1"/>
    </source>
</evidence>
<dbReference type="InterPro" id="IPR004127">
    <property type="entry name" value="Prefoldin_subunit_alpha"/>
</dbReference>
<dbReference type="PANTHER" id="PTHR12674">
    <property type="entry name" value="PREFOLDIN SUBUNIT 5"/>
    <property type="match status" value="1"/>
</dbReference>
<organism evidence="2 3">
    <name type="scientific">Gymnopus androsaceus JB14</name>
    <dbReference type="NCBI Taxonomy" id="1447944"/>
    <lineage>
        <taxon>Eukaryota</taxon>
        <taxon>Fungi</taxon>
        <taxon>Dikarya</taxon>
        <taxon>Basidiomycota</taxon>
        <taxon>Agaricomycotina</taxon>
        <taxon>Agaricomycetes</taxon>
        <taxon>Agaricomycetidae</taxon>
        <taxon>Agaricales</taxon>
        <taxon>Marasmiineae</taxon>
        <taxon>Omphalotaceae</taxon>
        <taxon>Gymnopus</taxon>
    </lineage>
</organism>
<dbReference type="Pfam" id="PF02996">
    <property type="entry name" value="Prefoldin"/>
    <property type="match status" value="1"/>
</dbReference>
<dbReference type="GO" id="GO:1990115">
    <property type="term" value="P:RNA polymerase III assembly"/>
    <property type="evidence" value="ECO:0007669"/>
    <property type="project" value="TreeGrafter"/>
</dbReference>
<dbReference type="OrthoDB" id="10267474at2759"/>
<dbReference type="GO" id="GO:0016272">
    <property type="term" value="C:prefoldin complex"/>
    <property type="evidence" value="ECO:0007669"/>
    <property type="project" value="InterPro"/>
</dbReference>
<dbReference type="GO" id="GO:0006457">
    <property type="term" value="P:protein folding"/>
    <property type="evidence" value="ECO:0007669"/>
    <property type="project" value="InterPro"/>
</dbReference>
<dbReference type="SUPFAM" id="SSF46579">
    <property type="entry name" value="Prefoldin"/>
    <property type="match status" value="1"/>
</dbReference>
<sequence length="251" mass="27948">MLEMLPKIQQEPNGHSAVTPESGLGFALTPFLTFIEAACCKAAFRVYAGTCFGFERVIRGRSRDVEVGILVVGKFSRTTLDYPLAVGSRCKAAFRVYAGTCFGFERVIRGCLRDVEVGILVVGKFSIYESNHLTTSFAQLKQAQAKFKTCIEKTCIENVAEMEPENQASFLVKKSCSCPFDQLFVTYVPGKLSDPEHVLVDVGTGYFIQKTRPQATKHYQAKVDFIRTNLETLEDTIQKKRDNMSAVVNVI</sequence>
<dbReference type="AlphaFoldDB" id="A0A6A4HN13"/>
<accession>A0A6A4HN13</accession>
<dbReference type="Proteomes" id="UP000799118">
    <property type="component" value="Unassembled WGS sequence"/>
</dbReference>
<gene>
    <name evidence="2" type="ORF">BT96DRAFT_993933</name>
</gene>
<dbReference type="GO" id="GO:1990113">
    <property type="term" value="P:RNA polymerase I assembly"/>
    <property type="evidence" value="ECO:0007669"/>
    <property type="project" value="TreeGrafter"/>
</dbReference>
<proteinExistence type="inferred from homology"/>
<protein>
    <recommendedName>
        <fullName evidence="4">Prefoldin subunit 5</fullName>
    </recommendedName>
</protein>
<comment type="similarity">
    <text evidence="1">Belongs to the prefoldin subunit alpha family.</text>
</comment>
<evidence type="ECO:0000256" key="1">
    <source>
        <dbReference type="ARBA" id="ARBA00010048"/>
    </source>
</evidence>
<name>A0A6A4HN13_9AGAR</name>
<dbReference type="CDD" id="cd23157">
    <property type="entry name" value="Prefoldin_5"/>
    <property type="match status" value="1"/>
</dbReference>
<reference evidence="2" key="1">
    <citation type="journal article" date="2019" name="Environ. Microbiol.">
        <title>Fungal ecological strategies reflected in gene transcription - a case study of two litter decomposers.</title>
        <authorList>
            <person name="Barbi F."/>
            <person name="Kohler A."/>
            <person name="Barry K."/>
            <person name="Baskaran P."/>
            <person name="Daum C."/>
            <person name="Fauchery L."/>
            <person name="Ihrmark K."/>
            <person name="Kuo A."/>
            <person name="LaButti K."/>
            <person name="Lipzen A."/>
            <person name="Morin E."/>
            <person name="Grigoriev I.V."/>
            <person name="Henrissat B."/>
            <person name="Lindahl B."/>
            <person name="Martin F."/>
        </authorList>
    </citation>
    <scope>NUCLEOTIDE SEQUENCE</scope>
    <source>
        <strain evidence="2">JB14</strain>
    </source>
</reference>
<evidence type="ECO:0000313" key="3">
    <source>
        <dbReference type="Proteomes" id="UP000799118"/>
    </source>
</evidence>
<dbReference type="Gene3D" id="1.10.287.370">
    <property type="match status" value="1"/>
</dbReference>
<dbReference type="InterPro" id="IPR011599">
    <property type="entry name" value="PFD_alpha_archaea"/>
</dbReference>
<dbReference type="InterPro" id="IPR009053">
    <property type="entry name" value="Prefoldin"/>
</dbReference>
<dbReference type="EMBL" id="ML769469">
    <property type="protein sequence ID" value="KAE9399466.1"/>
    <property type="molecule type" value="Genomic_DNA"/>
</dbReference>
<dbReference type="PANTHER" id="PTHR12674:SF2">
    <property type="entry name" value="PREFOLDIN SUBUNIT 5"/>
    <property type="match status" value="1"/>
</dbReference>
<dbReference type="NCBIfam" id="TIGR00293">
    <property type="entry name" value="prefoldin subunit alpha"/>
    <property type="match status" value="1"/>
</dbReference>
<keyword evidence="3" id="KW-1185">Reference proteome</keyword>
<dbReference type="GO" id="GO:0051082">
    <property type="term" value="F:unfolded protein binding"/>
    <property type="evidence" value="ECO:0007669"/>
    <property type="project" value="InterPro"/>
</dbReference>
<evidence type="ECO:0008006" key="4">
    <source>
        <dbReference type="Google" id="ProtNLM"/>
    </source>
</evidence>
<dbReference type="GO" id="GO:1990114">
    <property type="term" value="P:RNA polymerase II core complex assembly"/>
    <property type="evidence" value="ECO:0007669"/>
    <property type="project" value="TreeGrafter"/>
</dbReference>
<dbReference type="GO" id="GO:0005737">
    <property type="term" value="C:cytoplasm"/>
    <property type="evidence" value="ECO:0007669"/>
    <property type="project" value="TreeGrafter"/>
</dbReference>